<name>A0A2T9ZCV9_9FUNG</name>
<dbReference type="GO" id="GO:0000460">
    <property type="term" value="P:maturation of 5.8S rRNA"/>
    <property type="evidence" value="ECO:0007669"/>
    <property type="project" value="TreeGrafter"/>
</dbReference>
<protein>
    <submittedName>
        <fullName evidence="2">Uncharacterized protein</fullName>
    </submittedName>
</protein>
<dbReference type="InterPro" id="IPR019324">
    <property type="entry name" value="MPP6"/>
</dbReference>
<reference evidence="2 3" key="1">
    <citation type="journal article" date="2018" name="MBio">
        <title>Comparative Genomics Reveals the Core Gene Toolbox for the Fungus-Insect Symbiosis.</title>
        <authorList>
            <person name="Wang Y."/>
            <person name="Stata M."/>
            <person name="Wang W."/>
            <person name="Stajich J.E."/>
            <person name="White M.M."/>
            <person name="Moncalvo J.M."/>
        </authorList>
    </citation>
    <scope>NUCLEOTIDE SEQUENCE [LARGE SCALE GENOMIC DNA]</scope>
    <source>
        <strain evidence="2 3">SC-DP-2</strain>
    </source>
</reference>
<gene>
    <name evidence="2" type="ORF">BB560_003143</name>
</gene>
<dbReference type="PANTHER" id="PTHR13582:SF0">
    <property type="entry name" value="M-PHASE PHOSPHOPROTEIN 6"/>
    <property type="match status" value="1"/>
</dbReference>
<dbReference type="Pfam" id="PF10175">
    <property type="entry name" value="MPP6"/>
    <property type="match status" value="1"/>
</dbReference>
<dbReference type="PANTHER" id="PTHR13582">
    <property type="entry name" value="M-PHASE PHOSPHOPROTEIN 6"/>
    <property type="match status" value="1"/>
</dbReference>
<evidence type="ECO:0000313" key="2">
    <source>
        <dbReference type="EMBL" id="PVV02405.1"/>
    </source>
</evidence>
<dbReference type="AlphaFoldDB" id="A0A2T9ZCV9"/>
<dbReference type="EMBL" id="MBFS01000479">
    <property type="protein sequence ID" value="PVV02405.1"/>
    <property type="molecule type" value="Genomic_DNA"/>
</dbReference>
<evidence type="ECO:0000313" key="3">
    <source>
        <dbReference type="Proteomes" id="UP000245609"/>
    </source>
</evidence>
<dbReference type="Proteomes" id="UP000245609">
    <property type="component" value="Unassembled WGS sequence"/>
</dbReference>
<proteinExistence type="predicted"/>
<accession>A0A2T9ZCV9</accession>
<dbReference type="OrthoDB" id="20403at2759"/>
<comment type="caution">
    <text evidence="2">The sequence shown here is derived from an EMBL/GenBank/DDBJ whole genome shotgun (WGS) entry which is preliminary data.</text>
</comment>
<keyword evidence="1" id="KW-0175">Coiled coil</keyword>
<evidence type="ECO:0000256" key="1">
    <source>
        <dbReference type="SAM" id="Coils"/>
    </source>
</evidence>
<sequence length="153" mass="17870">MDQKAIHVEGLSSKLMTMKFMKRGEIKSRKTEETPVNKLNQDEFWQLEYPSEQLEKLGFASAEKPKMKTKSVQSYFRLSQENGSQTLAQKDVADNSRQIGRKSFKQFNTKVEKIESEIQEIAKQEIREKELKEISTSDAEMSKFYSKKRFKSS</sequence>
<organism evidence="2 3">
    <name type="scientific">Smittium megazygosporum</name>
    <dbReference type="NCBI Taxonomy" id="133381"/>
    <lineage>
        <taxon>Eukaryota</taxon>
        <taxon>Fungi</taxon>
        <taxon>Fungi incertae sedis</taxon>
        <taxon>Zoopagomycota</taxon>
        <taxon>Kickxellomycotina</taxon>
        <taxon>Harpellomycetes</taxon>
        <taxon>Harpellales</taxon>
        <taxon>Legeriomycetaceae</taxon>
        <taxon>Smittium</taxon>
    </lineage>
</organism>
<keyword evidence="3" id="KW-1185">Reference proteome</keyword>
<feature type="coiled-coil region" evidence="1">
    <location>
        <begin position="104"/>
        <end position="134"/>
    </location>
</feature>